<accession>A0A5E4QCW4</accession>
<keyword evidence="3" id="KW-1185">Reference proteome</keyword>
<gene>
    <name evidence="2" type="ORF">LSINAPIS_LOCUS7642</name>
</gene>
<dbReference type="Proteomes" id="UP000324832">
    <property type="component" value="Unassembled WGS sequence"/>
</dbReference>
<evidence type="ECO:0000313" key="3">
    <source>
        <dbReference type="Proteomes" id="UP000324832"/>
    </source>
</evidence>
<dbReference type="AlphaFoldDB" id="A0A5E4QCW4"/>
<reference evidence="2 3" key="1">
    <citation type="submission" date="2017-07" db="EMBL/GenBank/DDBJ databases">
        <authorList>
            <person name="Talla V."/>
            <person name="Backstrom N."/>
        </authorList>
    </citation>
    <scope>NUCLEOTIDE SEQUENCE [LARGE SCALE GENOMIC DNA]</scope>
</reference>
<dbReference type="Pfam" id="PF16178">
    <property type="entry name" value="Anoct_dimer"/>
    <property type="match status" value="1"/>
</dbReference>
<dbReference type="EMBL" id="FZQP02002548">
    <property type="protein sequence ID" value="VVC96068.1"/>
    <property type="molecule type" value="Genomic_DNA"/>
</dbReference>
<dbReference type="InterPro" id="IPR032394">
    <property type="entry name" value="Anoct_dimer"/>
</dbReference>
<name>A0A5E4QCW4_9NEOP</name>
<dbReference type="GO" id="GO:0046983">
    <property type="term" value="F:protein dimerization activity"/>
    <property type="evidence" value="ECO:0007669"/>
    <property type="project" value="InterPro"/>
</dbReference>
<protein>
    <recommendedName>
        <fullName evidence="1">Anoctamin dimerisation domain-containing protein</fullName>
    </recommendedName>
</protein>
<evidence type="ECO:0000313" key="2">
    <source>
        <dbReference type="EMBL" id="VVC96068.1"/>
    </source>
</evidence>
<organism evidence="2 3">
    <name type="scientific">Leptidea sinapis</name>
    <dbReference type="NCBI Taxonomy" id="189913"/>
    <lineage>
        <taxon>Eukaryota</taxon>
        <taxon>Metazoa</taxon>
        <taxon>Ecdysozoa</taxon>
        <taxon>Arthropoda</taxon>
        <taxon>Hexapoda</taxon>
        <taxon>Insecta</taxon>
        <taxon>Pterygota</taxon>
        <taxon>Neoptera</taxon>
        <taxon>Endopterygota</taxon>
        <taxon>Lepidoptera</taxon>
        <taxon>Glossata</taxon>
        <taxon>Ditrysia</taxon>
        <taxon>Papilionoidea</taxon>
        <taxon>Pieridae</taxon>
        <taxon>Dismorphiinae</taxon>
        <taxon>Leptidea</taxon>
    </lineage>
</organism>
<evidence type="ECO:0000259" key="1">
    <source>
        <dbReference type="Pfam" id="PF16178"/>
    </source>
</evidence>
<proteinExistence type="predicted"/>
<feature type="domain" description="Anoctamin dimerisation" evidence="1">
    <location>
        <begin position="41"/>
        <end position="196"/>
    </location>
</feature>
<sequence>MAMEMRTFTRRRRWLRSEVTCRPCRWMAAMHRRGLLKTAGKEQASTREAFEHRRIFERNLEADGLQLEREAPENCHGLNFVKFSALKDAPEKTNSFLDRLDSFWESIMSKLRVDPELFPERKHRLTAIYSKDKEYLFDTSSDCFWTPSIRSRIVQFILDRKKFSETSTDDFAFGVARLIDNNVYSAAYPLHDVTSPRVSSINRWTISRTILAFVLRVAGFLHPHVDTRVHRGSVVRYLLCGHCLLQPTQ</sequence>